<reference evidence="3 4" key="1">
    <citation type="submission" date="2019-05" db="EMBL/GenBank/DDBJ databases">
        <title>We sequenced the genome of Paenibacillus hemerocallicola KCTC 33185 for further insight into its adaptation and study the phylogeny of Paenibacillus.</title>
        <authorList>
            <person name="Narsing Rao M.P."/>
        </authorList>
    </citation>
    <scope>NUCLEOTIDE SEQUENCE [LARGE SCALE GENOMIC DNA]</scope>
    <source>
        <strain evidence="3 4">KCTC 33185</strain>
    </source>
</reference>
<keyword evidence="4" id="KW-1185">Reference proteome</keyword>
<comment type="caution">
    <text evidence="3">The sequence shown here is derived from an EMBL/GenBank/DDBJ whole genome shotgun (WGS) entry which is preliminary data.</text>
</comment>
<accession>A0A5C4SZ71</accession>
<dbReference type="InterPro" id="IPR027981">
    <property type="entry name" value="DUF4446"/>
</dbReference>
<dbReference type="Pfam" id="PF14584">
    <property type="entry name" value="DUF4446"/>
    <property type="match status" value="1"/>
</dbReference>
<keyword evidence="2" id="KW-0812">Transmembrane</keyword>
<feature type="transmembrane region" description="Helical" evidence="2">
    <location>
        <begin position="12"/>
        <end position="35"/>
    </location>
</feature>
<name>A0A5C4SZ71_9BACL</name>
<dbReference type="AlphaFoldDB" id="A0A5C4SZ71"/>
<dbReference type="EMBL" id="VDCQ01000066">
    <property type="protein sequence ID" value="TNJ62071.1"/>
    <property type="molecule type" value="Genomic_DNA"/>
</dbReference>
<protein>
    <submittedName>
        <fullName evidence="3">DUF4446 family protein</fullName>
    </submittedName>
</protein>
<evidence type="ECO:0000256" key="1">
    <source>
        <dbReference type="SAM" id="Coils"/>
    </source>
</evidence>
<gene>
    <name evidence="3" type="ORF">FE784_32655</name>
</gene>
<proteinExistence type="predicted"/>
<evidence type="ECO:0000256" key="2">
    <source>
        <dbReference type="SAM" id="Phobius"/>
    </source>
</evidence>
<keyword evidence="2" id="KW-0472">Membrane</keyword>
<feature type="coiled-coil region" evidence="1">
    <location>
        <begin position="51"/>
        <end position="92"/>
    </location>
</feature>
<evidence type="ECO:0000313" key="3">
    <source>
        <dbReference type="EMBL" id="TNJ62071.1"/>
    </source>
</evidence>
<dbReference type="OrthoDB" id="5244042at2"/>
<evidence type="ECO:0000313" key="4">
    <source>
        <dbReference type="Proteomes" id="UP000307943"/>
    </source>
</evidence>
<sequence length="166" mass="18853">MNEWVELLQPSYLLIFALLIIIVLGIVLIAMWVKLNRLRKTYVKMMESMNVTNLEQVLIQLRETIESTAENSEAQQNRLNAVEAAMKKMQSRIGIIRYNAFGDLSSNLSFSIALLSEQQDGVVLTGIHNRDETHMYAKPIAGGQSEYRLTPEEKEAISQCVQPEPK</sequence>
<dbReference type="Proteomes" id="UP000307943">
    <property type="component" value="Unassembled WGS sequence"/>
</dbReference>
<organism evidence="3 4">
    <name type="scientific">Paenibacillus hemerocallicola</name>
    <dbReference type="NCBI Taxonomy" id="1172614"/>
    <lineage>
        <taxon>Bacteria</taxon>
        <taxon>Bacillati</taxon>
        <taxon>Bacillota</taxon>
        <taxon>Bacilli</taxon>
        <taxon>Bacillales</taxon>
        <taxon>Paenibacillaceae</taxon>
        <taxon>Paenibacillus</taxon>
    </lineage>
</organism>
<keyword evidence="2" id="KW-1133">Transmembrane helix</keyword>
<keyword evidence="1" id="KW-0175">Coiled coil</keyword>
<dbReference type="RefSeq" id="WP_139606443.1">
    <property type="nucleotide sequence ID" value="NZ_VDCQ01000066.1"/>
</dbReference>